<protein>
    <submittedName>
        <fullName evidence="2">Uncharacterized protein</fullName>
    </submittedName>
</protein>
<evidence type="ECO:0000313" key="3">
    <source>
        <dbReference type="Proteomes" id="UP000703269"/>
    </source>
</evidence>
<feature type="region of interest" description="Disordered" evidence="1">
    <location>
        <begin position="59"/>
        <end position="99"/>
    </location>
</feature>
<gene>
    <name evidence="2" type="ORF">PsYK624_153620</name>
</gene>
<feature type="compositionally biased region" description="Low complexity" evidence="1">
    <location>
        <begin position="13"/>
        <end position="26"/>
    </location>
</feature>
<proteinExistence type="predicted"/>
<name>A0A9P3LL22_9APHY</name>
<feature type="region of interest" description="Disordered" evidence="1">
    <location>
        <begin position="1"/>
        <end position="27"/>
    </location>
</feature>
<dbReference type="EMBL" id="BPQB01000101">
    <property type="protein sequence ID" value="GJE99116.1"/>
    <property type="molecule type" value="Genomic_DNA"/>
</dbReference>
<organism evidence="2 3">
    <name type="scientific">Phanerochaete sordida</name>
    <dbReference type="NCBI Taxonomy" id="48140"/>
    <lineage>
        <taxon>Eukaryota</taxon>
        <taxon>Fungi</taxon>
        <taxon>Dikarya</taxon>
        <taxon>Basidiomycota</taxon>
        <taxon>Agaricomycotina</taxon>
        <taxon>Agaricomycetes</taxon>
        <taxon>Polyporales</taxon>
        <taxon>Phanerochaetaceae</taxon>
        <taxon>Phanerochaete</taxon>
    </lineage>
</organism>
<evidence type="ECO:0000313" key="2">
    <source>
        <dbReference type="EMBL" id="GJE99116.1"/>
    </source>
</evidence>
<sequence>MRRPRTSCRRTPRFPASPSSSLSPGSRDIPTSALLFLALILTESTISRLSFHPRVLKSPPEPGVWRCSSHPEPAGDLPSAHHEPSPGRGLERRATSDPAPGMLARLHISIFATPPAVFNGLSAGSIGREQ</sequence>
<evidence type="ECO:0000256" key="1">
    <source>
        <dbReference type="SAM" id="MobiDB-lite"/>
    </source>
</evidence>
<dbReference type="AlphaFoldDB" id="A0A9P3LL22"/>
<feature type="compositionally biased region" description="Basic residues" evidence="1">
    <location>
        <begin position="1"/>
        <end position="12"/>
    </location>
</feature>
<accession>A0A9P3LL22</accession>
<dbReference type="Proteomes" id="UP000703269">
    <property type="component" value="Unassembled WGS sequence"/>
</dbReference>
<reference evidence="2 3" key="1">
    <citation type="submission" date="2021-08" db="EMBL/GenBank/DDBJ databases">
        <title>Draft Genome Sequence of Phanerochaete sordida strain YK-624.</title>
        <authorList>
            <person name="Mori T."/>
            <person name="Dohra H."/>
            <person name="Suzuki T."/>
            <person name="Kawagishi H."/>
            <person name="Hirai H."/>
        </authorList>
    </citation>
    <scope>NUCLEOTIDE SEQUENCE [LARGE SCALE GENOMIC DNA]</scope>
    <source>
        <strain evidence="2 3">YK-624</strain>
    </source>
</reference>
<keyword evidence="3" id="KW-1185">Reference proteome</keyword>
<feature type="compositionally biased region" description="Basic and acidic residues" evidence="1">
    <location>
        <begin position="79"/>
        <end position="95"/>
    </location>
</feature>
<comment type="caution">
    <text evidence="2">The sequence shown here is derived from an EMBL/GenBank/DDBJ whole genome shotgun (WGS) entry which is preliminary data.</text>
</comment>